<comment type="caution">
    <text evidence="2">The sequence shown here is derived from an EMBL/GenBank/DDBJ whole genome shotgun (WGS) entry which is preliminary data.</text>
</comment>
<name>A0ABX2BRI5_9BURK</name>
<dbReference type="NCBIfam" id="NF005559">
    <property type="entry name" value="PRK07231.1"/>
    <property type="match status" value="1"/>
</dbReference>
<dbReference type="PRINTS" id="PR00081">
    <property type="entry name" value="GDHRDH"/>
</dbReference>
<dbReference type="PANTHER" id="PTHR42760">
    <property type="entry name" value="SHORT-CHAIN DEHYDROGENASES/REDUCTASES FAMILY MEMBER"/>
    <property type="match status" value="1"/>
</dbReference>
<evidence type="ECO:0000313" key="3">
    <source>
        <dbReference type="Proteomes" id="UP000652198"/>
    </source>
</evidence>
<dbReference type="SUPFAM" id="SSF51735">
    <property type="entry name" value="NAD(P)-binding Rossmann-fold domains"/>
    <property type="match status" value="1"/>
</dbReference>
<dbReference type="PRINTS" id="PR00080">
    <property type="entry name" value="SDRFAMILY"/>
</dbReference>
<sequence>MRLENKVALITGGNQGIGRAVVDLFAKEGAKVVVGDLAEPKEKFGANIESMRLDVTKESDWQKIVKDIEEKYGRIDILVNNAGILTYEPITECSLESWNRTIAVNQTGPFLGMKHVIPVMQKNRKGAIVNISSIWGTIGAPGAAAYHASKGAVRTMTKNAALTYVGDGIRANSVHPGITHTPMVDAQSEELNNLVVSGTPMKRMGKPIELAYAILYLASDEASYTTGAELYVDGGFLAI</sequence>
<gene>
    <name evidence="2" type="ORF">GNZ12_18985</name>
</gene>
<dbReference type="InterPro" id="IPR036291">
    <property type="entry name" value="NAD(P)-bd_dom_sf"/>
</dbReference>
<organism evidence="2 3">
    <name type="scientific">Paraburkholderia solitsugae</name>
    <dbReference type="NCBI Taxonomy" id="2675748"/>
    <lineage>
        <taxon>Bacteria</taxon>
        <taxon>Pseudomonadati</taxon>
        <taxon>Pseudomonadota</taxon>
        <taxon>Betaproteobacteria</taxon>
        <taxon>Burkholderiales</taxon>
        <taxon>Burkholderiaceae</taxon>
        <taxon>Paraburkholderia</taxon>
    </lineage>
</organism>
<evidence type="ECO:0000256" key="1">
    <source>
        <dbReference type="ARBA" id="ARBA00006484"/>
    </source>
</evidence>
<reference evidence="2 3" key="1">
    <citation type="submission" date="2019-11" db="EMBL/GenBank/DDBJ databases">
        <title>Metabolism of dissolved organic matter in forest soils.</title>
        <authorList>
            <person name="Cyle K.T."/>
            <person name="Wilhelm R.C."/>
            <person name="Martinez C.E."/>
        </authorList>
    </citation>
    <scope>NUCLEOTIDE SEQUENCE [LARGE SCALE GENOMIC DNA]</scope>
    <source>
        <strain evidence="2 3">1N</strain>
    </source>
</reference>
<comment type="similarity">
    <text evidence="1">Belongs to the short-chain dehydrogenases/reductases (SDR) family.</text>
</comment>
<dbReference type="RefSeq" id="WP_172312495.1">
    <property type="nucleotide sequence ID" value="NZ_WOEY01000075.1"/>
</dbReference>
<dbReference type="Proteomes" id="UP000652198">
    <property type="component" value="Unassembled WGS sequence"/>
</dbReference>
<accession>A0ABX2BRI5</accession>
<dbReference type="PANTHER" id="PTHR42760:SF122">
    <property type="entry name" value="NAD(P)-BINDING PROTEIN"/>
    <property type="match status" value="1"/>
</dbReference>
<dbReference type="InterPro" id="IPR002347">
    <property type="entry name" value="SDR_fam"/>
</dbReference>
<evidence type="ECO:0000313" key="2">
    <source>
        <dbReference type="EMBL" id="NPT43354.1"/>
    </source>
</evidence>
<proteinExistence type="inferred from homology"/>
<dbReference type="EMBL" id="WOEY01000075">
    <property type="protein sequence ID" value="NPT43354.1"/>
    <property type="molecule type" value="Genomic_DNA"/>
</dbReference>
<dbReference type="Gene3D" id="3.40.50.720">
    <property type="entry name" value="NAD(P)-binding Rossmann-like Domain"/>
    <property type="match status" value="1"/>
</dbReference>
<dbReference type="Pfam" id="PF13561">
    <property type="entry name" value="adh_short_C2"/>
    <property type="match status" value="1"/>
</dbReference>
<keyword evidence="3" id="KW-1185">Reference proteome</keyword>
<protein>
    <submittedName>
        <fullName evidence="2">SDR family oxidoreductase</fullName>
    </submittedName>
</protein>